<accession>A0A443LMV1</accession>
<dbReference type="Proteomes" id="UP000286594">
    <property type="component" value="Unassembled WGS sequence"/>
</dbReference>
<dbReference type="RefSeq" id="WP_128148052.1">
    <property type="nucleotide sequence ID" value="NZ_SAVB01000006.1"/>
</dbReference>
<keyword evidence="3" id="KW-1185">Reference proteome</keyword>
<feature type="chain" id="PRO_5019311603" evidence="1">
    <location>
        <begin position="33"/>
        <end position="154"/>
    </location>
</feature>
<keyword evidence="1" id="KW-0732">Signal</keyword>
<gene>
    <name evidence="2" type="ORF">EOW65_05885</name>
</gene>
<evidence type="ECO:0000313" key="2">
    <source>
        <dbReference type="EMBL" id="RWR50483.1"/>
    </source>
</evidence>
<dbReference type="PROSITE" id="PS51257">
    <property type="entry name" value="PROKAR_LIPOPROTEIN"/>
    <property type="match status" value="1"/>
</dbReference>
<dbReference type="AlphaFoldDB" id="A0A443LMV1"/>
<sequence>MSTTVKSIRIRSFALGLLALPLLSACAPAPSAVPPADQTAAFSYKREMLRKGSVYNGITQSDPSLMTVTYAMQCENEASYKAASGKIAAMPGVVSALGPNIIREGERRRANAVTQPLGCTVTLVQLTQGSADKTAIVQWLVQNPQAMSELKRHR</sequence>
<name>A0A443LMV1_9RHOB</name>
<feature type="signal peptide" evidence="1">
    <location>
        <begin position="1"/>
        <end position="32"/>
    </location>
</feature>
<comment type="caution">
    <text evidence="2">The sequence shown here is derived from an EMBL/GenBank/DDBJ whole genome shotgun (WGS) entry which is preliminary data.</text>
</comment>
<evidence type="ECO:0000256" key="1">
    <source>
        <dbReference type="SAM" id="SignalP"/>
    </source>
</evidence>
<evidence type="ECO:0000313" key="3">
    <source>
        <dbReference type="Proteomes" id="UP000286594"/>
    </source>
</evidence>
<organism evidence="2 3">
    <name type="scientific">Paenirhodobacter ferrireducens</name>
    <dbReference type="NCBI Taxonomy" id="1215032"/>
    <lineage>
        <taxon>Bacteria</taxon>
        <taxon>Pseudomonadati</taxon>
        <taxon>Pseudomonadota</taxon>
        <taxon>Alphaproteobacteria</taxon>
        <taxon>Rhodobacterales</taxon>
        <taxon>Rhodobacter group</taxon>
        <taxon>Paenirhodobacter</taxon>
    </lineage>
</organism>
<reference evidence="2 3" key="1">
    <citation type="submission" date="2019-01" db="EMBL/GenBank/DDBJ databases">
        <title>Sinorhodobacter populi sp. nov. isolated from the symptomatic bark tissue of Populus euramericana canker.</title>
        <authorList>
            <person name="Xu G."/>
        </authorList>
    </citation>
    <scope>NUCLEOTIDE SEQUENCE [LARGE SCALE GENOMIC DNA]</scope>
    <source>
        <strain evidence="2 3">CCTCC AB2012026</strain>
    </source>
</reference>
<proteinExistence type="predicted"/>
<protein>
    <submittedName>
        <fullName evidence="2">Uncharacterized protein</fullName>
    </submittedName>
</protein>
<dbReference type="EMBL" id="SAVB01000006">
    <property type="protein sequence ID" value="RWR50483.1"/>
    <property type="molecule type" value="Genomic_DNA"/>
</dbReference>